<evidence type="ECO:0000256" key="2">
    <source>
        <dbReference type="ARBA" id="ARBA00022679"/>
    </source>
</evidence>
<dbReference type="SUPFAM" id="SSF53613">
    <property type="entry name" value="Ribokinase-like"/>
    <property type="match status" value="1"/>
</dbReference>
<dbReference type="Gene3D" id="3.40.1190.20">
    <property type="match status" value="1"/>
</dbReference>
<dbReference type="RefSeq" id="WP_135483229.1">
    <property type="nucleotide sequence ID" value="NZ_SRMF01000003.1"/>
</dbReference>
<keyword evidence="2" id="KW-0808">Transferase</keyword>
<dbReference type="InterPro" id="IPR011611">
    <property type="entry name" value="PfkB_dom"/>
</dbReference>
<dbReference type="GO" id="GO:0016301">
    <property type="term" value="F:kinase activity"/>
    <property type="evidence" value="ECO:0007669"/>
    <property type="project" value="UniProtKB-KW"/>
</dbReference>
<name>A0A4Z0WGG5_9GAMM</name>
<dbReference type="CDD" id="cd01166">
    <property type="entry name" value="KdgK"/>
    <property type="match status" value="1"/>
</dbReference>
<keyword evidence="3 5" id="KW-0418">Kinase</keyword>
<gene>
    <name evidence="5" type="ORF">E4656_10775</name>
</gene>
<evidence type="ECO:0000259" key="4">
    <source>
        <dbReference type="Pfam" id="PF00294"/>
    </source>
</evidence>
<protein>
    <submittedName>
        <fullName evidence="5">Sugar kinase</fullName>
    </submittedName>
</protein>
<keyword evidence="6" id="KW-1185">Reference proteome</keyword>
<dbReference type="InterPro" id="IPR002173">
    <property type="entry name" value="Carboh/pur_kinase_PfkB_CS"/>
</dbReference>
<evidence type="ECO:0000313" key="5">
    <source>
        <dbReference type="EMBL" id="TGG93520.1"/>
    </source>
</evidence>
<dbReference type="PANTHER" id="PTHR43320:SF2">
    <property type="entry name" value="2-DEHYDRO-3-DEOXYGLUCONOKINASE_2-DEHYDRO-3-DEOXYGALACTONOKINASE"/>
    <property type="match status" value="1"/>
</dbReference>
<feature type="domain" description="Carbohydrate kinase PfkB" evidence="4">
    <location>
        <begin position="10"/>
        <end position="312"/>
    </location>
</feature>
<organism evidence="5 6">
    <name type="scientific">Natronospirillum operosum</name>
    <dbReference type="NCBI Taxonomy" id="2759953"/>
    <lineage>
        <taxon>Bacteria</taxon>
        <taxon>Pseudomonadati</taxon>
        <taxon>Pseudomonadota</taxon>
        <taxon>Gammaproteobacteria</taxon>
        <taxon>Oceanospirillales</taxon>
        <taxon>Natronospirillaceae</taxon>
        <taxon>Natronospirillum</taxon>
    </lineage>
</organism>
<comment type="similarity">
    <text evidence="1">Belongs to the carbohydrate kinase PfkB family.</text>
</comment>
<accession>A0A4Z0WGG5</accession>
<dbReference type="AlphaFoldDB" id="A0A4Z0WGG5"/>
<dbReference type="Proteomes" id="UP000297475">
    <property type="component" value="Unassembled WGS sequence"/>
</dbReference>
<dbReference type="PROSITE" id="PS00584">
    <property type="entry name" value="PFKB_KINASES_2"/>
    <property type="match status" value="1"/>
</dbReference>
<dbReference type="Pfam" id="PF00294">
    <property type="entry name" value="PfkB"/>
    <property type="match status" value="1"/>
</dbReference>
<reference evidence="5 6" key="1">
    <citation type="submission" date="2019-04" db="EMBL/GenBank/DDBJ databases">
        <title>Natronospirillum operosus gen. nov., sp. nov., a haloalkaliphilic satellite isolated from decaying biomass of laboratory culture of cyanobacterium Geitlerinema sp. and proposal of Natronospirillaceae fam. nov. and Saccharospirillaceae fam. nov.</title>
        <authorList>
            <person name="Kevbrin V."/>
            <person name="Boltyanskaya Y."/>
            <person name="Koziaeva V."/>
            <person name="Grouzdev D.S."/>
            <person name="Park M."/>
            <person name="Cho J."/>
        </authorList>
    </citation>
    <scope>NUCLEOTIDE SEQUENCE [LARGE SCALE GENOMIC DNA]</scope>
    <source>
        <strain evidence="5 6">G-116</strain>
    </source>
</reference>
<dbReference type="EMBL" id="SRMF01000003">
    <property type="protein sequence ID" value="TGG93520.1"/>
    <property type="molecule type" value="Genomic_DNA"/>
</dbReference>
<dbReference type="InterPro" id="IPR052700">
    <property type="entry name" value="Carb_kinase_PfkB-like"/>
</dbReference>
<evidence type="ECO:0000256" key="1">
    <source>
        <dbReference type="ARBA" id="ARBA00010688"/>
    </source>
</evidence>
<comment type="caution">
    <text evidence="5">The sequence shown here is derived from an EMBL/GenBank/DDBJ whole genome shotgun (WGS) entry which is preliminary data.</text>
</comment>
<sequence length="326" mass="34762">MVTPQQQDPILTFGEAMALFTADQTGALSTVPQFSRRLAGADTNVAIGLARLGFEVHWLSQVGDDSFGAYIRQCLEQEGIDCARFATLAGEHTGLMFKEKVLAGRDPKVEYFRTGSAASQMTAGHADGLDCGHFRHLHCTGITPALSAGCRGLTWTLLRQARAEQTSISFDPNLRPTLWPDTATMRQTLNEMAALADWVMPGLEEGRILTGQQTPEAIADHYLDMGCAAVAIKLGSEGSYFRGELDGRRQTLEVPGFKVDEVVDTVGAGDAFAVGFVSGMLEGLGPEAAIRRGNLLGSAAVQVPGDMEGLPDRNGLAALELRAPAP</sequence>
<dbReference type="PANTHER" id="PTHR43320">
    <property type="entry name" value="SUGAR KINASE"/>
    <property type="match status" value="1"/>
</dbReference>
<proteinExistence type="inferred from homology"/>
<evidence type="ECO:0000313" key="6">
    <source>
        <dbReference type="Proteomes" id="UP000297475"/>
    </source>
</evidence>
<dbReference type="OrthoDB" id="9813569at2"/>
<dbReference type="InterPro" id="IPR029056">
    <property type="entry name" value="Ribokinase-like"/>
</dbReference>
<evidence type="ECO:0000256" key="3">
    <source>
        <dbReference type="ARBA" id="ARBA00022777"/>
    </source>
</evidence>